<protein>
    <submittedName>
        <fullName evidence="1">Uncharacterized protein</fullName>
    </submittedName>
</protein>
<dbReference type="Proteomes" id="UP000052232">
    <property type="component" value="Unassembled WGS sequence"/>
</dbReference>
<accession>A0A0J7Y4J4</accession>
<evidence type="ECO:0000313" key="1">
    <source>
        <dbReference type="EMBL" id="KMS58789.1"/>
    </source>
</evidence>
<dbReference type="EMBL" id="JACT01000001">
    <property type="protein sequence ID" value="KMS58789.1"/>
    <property type="molecule type" value="Genomic_DNA"/>
</dbReference>
<sequence length="94" mass="10143">MSKMIERVALAILNSDRRAAGLTPVNSRGRIPDSDGYVRNAIAAINEMRVPTEEMIVAMHDGAMGGFGEDMGDAQRQYVVDCWADMIVAAGADQ</sequence>
<proteinExistence type="predicted"/>
<reference evidence="1 2" key="1">
    <citation type="journal article" date="2015" name="G3 (Bethesda)">
        <title>Insights into Ongoing Evolution of the Hexachlorocyclohexane Catabolic Pathway from Comparative Genomics of Ten Sphingomonadaceae Strains.</title>
        <authorList>
            <person name="Pearce S.L."/>
            <person name="Oakeshott J.G."/>
            <person name="Pandey G."/>
        </authorList>
    </citation>
    <scope>NUCLEOTIDE SEQUENCE [LARGE SCALE GENOMIC DNA]</scope>
    <source>
        <strain evidence="1 2">LL01</strain>
    </source>
</reference>
<gene>
    <name evidence="1" type="ORF">V473_07250</name>
</gene>
<keyword evidence="2" id="KW-1185">Reference proteome</keyword>
<dbReference type="AlphaFoldDB" id="A0A0J7Y4J4"/>
<dbReference type="PATRIC" id="fig|1420583.3.peg.1461"/>
<organism evidence="1 2">
    <name type="scientific">Sphingobium cupriresistens LL01</name>
    <dbReference type="NCBI Taxonomy" id="1420583"/>
    <lineage>
        <taxon>Bacteria</taxon>
        <taxon>Pseudomonadati</taxon>
        <taxon>Pseudomonadota</taxon>
        <taxon>Alphaproteobacteria</taxon>
        <taxon>Sphingomonadales</taxon>
        <taxon>Sphingomonadaceae</taxon>
        <taxon>Sphingobium</taxon>
    </lineage>
</organism>
<name>A0A0J7Y4J4_9SPHN</name>
<comment type="caution">
    <text evidence="1">The sequence shown here is derived from an EMBL/GenBank/DDBJ whole genome shotgun (WGS) entry which is preliminary data.</text>
</comment>
<dbReference type="RefSeq" id="WP_066601894.1">
    <property type="nucleotide sequence ID" value="NZ_KQ130434.1"/>
</dbReference>
<dbReference type="STRING" id="1420583.V473_07250"/>
<evidence type="ECO:0000313" key="2">
    <source>
        <dbReference type="Proteomes" id="UP000052232"/>
    </source>
</evidence>